<keyword evidence="3" id="KW-1185">Reference proteome</keyword>
<dbReference type="Proteomes" id="UP001152622">
    <property type="component" value="Chromosome 24"/>
</dbReference>
<feature type="compositionally biased region" description="Basic and acidic residues" evidence="1">
    <location>
        <begin position="1"/>
        <end position="18"/>
    </location>
</feature>
<dbReference type="Pfam" id="PF15828">
    <property type="entry name" value="RDD1"/>
    <property type="match status" value="1"/>
</dbReference>
<feature type="region of interest" description="Disordered" evidence="1">
    <location>
        <begin position="1"/>
        <end position="70"/>
    </location>
</feature>
<evidence type="ECO:0000256" key="1">
    <source>
        <dbReference type="SAM" id="MobiDB-lite"/>
    </source>
</evidence>
<proteinExistence type="predicted"/>
<feature type="compositionally biased region" description="Basic residues" evidence="1">
    <location>
        <begin position="50"/>
        <end position="59"/>
    </location>
</feature>
<dbReference type="OrthoDB" id="8904409at2759"/>
<organism evidence="2 3">
    <name type="scientific">Synaphobranchus kaupii</name>
    <name type="common">Kaup's arrowtooth eel</name>
    <dbReference type="NCBI Taxonomy" id="118154"/>
    <lineage>
        <taxon>Eukaryota</taxon>
        <taxon>Metazoa</taxon>
        <taxon>Chordata</taxon>
        <taxon>Craniata</taxon>
        <taxon>Vertebrata</taxon>
        <taxon>Euteleostomi</taxon>
        <taxon>Actinopterygii</taxon>
        <taxon>Neopterygii</taxon>
        <taxon>Teleostei</taxon>
        <taxon>Anguilliformes</taxon>
        <taxon>Synaphobranchidae</taxon>
        <taxon>Synaphobranchus</taxon>
    </lineage>
</organism>
<reference evidence="2" key="1">
    <citation type="journal article" date="2023" name="Science">
        <title>Genome structures resolve the early diversification of teleost fishes.</title>
        <authorList>
            <person name="Parey E."/>
            <person name="Louis A."/>
            <person name="Montfort J."/>
            <person name="Bouchez O."/>
            <person name="Roques C."/>
            <person name="Iampietro C."/>
            <person name="Lluch J."/>
            <person name="Castinel A."/>
            <person name="Donnadieu C."/>
            <person name="Desvignes T."/>
            <person name="Floi Bucao C."/>
            <person name="Jouanno E."/>
            <person name="Wen M."/>
            <person name="Mejri S."/>
            <person name="Dirks R."/>
            <person name="Jansen H."/>
            <person name="Henkel C."/>
            <person name="Chen W.J."/>
            <person name="Zahm M."/>
            <person name="Cabau C."/>
            <person name="Klopp C."/>
            <person name="Thompson A.W."/>
            <person name="Robinson-Rechavi M."/>
            <person name="Braasch I."/>
            <person name="Lecointre G."/>
            <person name="Bobe J."/>
            <person name="Postlethwait J.H."/>
            <person name="Berthelot C."/>
            <person name="Roest Crollius H."/>
            <person name="Guiguen Y."/>
        </authorList>
    </citation>
    <scope>NUCLEOTIDE SEQUENCE</scope>
    <source>
        <strain evidence="2">WJC10195</strain>
    </source>
</reference>
<protein>
    <submittedName>
        <fullName evidence="2">Uncharacterized protein</fullName>
    </submittedName>
</protein>
<dbReference type="InterPro" id="IPR031667">
    <property type="entry name" value="RDD1"/>
</dbReference>
<dbReference type="PANTHER" id="PTHR14680:SF1">
    <property type="entry name" value="REQUIRED FOR DRUG-INDUCED DEATH PROTEIN 1"/>
    <property type="match status" value="1"/>
</dbReference>
<dbReference type="EMBL" id="JAINUF010000024">
    <property type="protein sequence ID" value="KAJ8333321.1"/>
    <property type="molecule type" value="Genomic_DNA"/>
</dbReference>
<gene>
    <name evidence="2" type="ORF">SKAU_G00422170</name>
</gene>
<evidence type="ECO:0000313" key="3">
    <source>
        <dbReference type="Proteomes" id="UP001152622"/>
    </source>
</evidence>
<comment type="caution">
    <text evidence="2">The sequence shown here is derived from an EMBL/GenBank/DDBJ whole genome shotgun (WGS) entry which is preliminary data.</text>
</comment>
<dbReference type="PANTHER" id="PTHR14680">
    <property type="entry name" value="SI:DKEY-126G1.9-RELATED"/>
    <property type="match status" value="1"/>
</dbReference>
<name>A0A9Q1E6X2_SYNKA</name>
<accession>A0A9Q1E6X2</accession>
<dbReference type="AlphaFoldDB" id="A0A9Q1E6X2"/>
<evidence type="ECO:0000313" key="2">
    <source>
        <dbReference type="EMBL" id="KAJ8333321.1"/>
    </source>
</evidence>
<sequence length="151" mass="17355">MPAAQERTEWDPQCHLEDMSIIPEEDTQDSGGTGSKPHLHSENRAGPGMKNKKQQMTKRTGKERSAKKVHVAFLPDRYQPLIEEDQIKKIAKEEKKQKKKERYKKYRKNVGKALRFSWKCLVVGLQSFTAAYSTPVSVATVLITNPHRHRT</sequence>